<accession>A0ABR8VC37</accession>
<evidence type="ECO:0000313" key="8">
    <source>
        <dbReference type="EMBL" id="MBD8002338.1"/>
    </source>
</evidence>
<dbReference type="CDD" id="cd01335">
    <property type="entry name" value="Radical_SAM"/>
    <property type="match status" value="1"/>
</dbReference>
<evidence type="ECO:0000256" key="1">
    <source>
        <dbReference type="ARBA" id="ARBA00001966"/>
    </source>
</evidence>
<keyword evidence="2" id="KW-0004">4Fe-4S</keyword>
<protein>
    <submittedName>
        <fullName evidence="8">SPASM domain-containing protein</fullName>
    </submittedName>
</protein>
<keyword evidence="6" id="KW-0411">Iron-sulfur</keyword>
<dbReference type="InterPro" id="IPR058240">
    <property type="entry name" value="rSAM_sf"/>
</dbReference>
<dbReference type="Pfam" id="PF04055">
    <property type="entry name" value="Radical_SAM"/>
    <property type="match status" value="1"/>
</dbReference>
<dbReference type="PANTHER" id="PTHR43787:SF3">
    <property type="entry name" value="ARYLSULFATASE REGULATORY PROTEIN"/>
    <property type="match status" value="1"/>
</dbReference>
<dbReference type="PANTHER" id="PTHR43787">
    <property type="entry name" value="FEMO COFACTOR BIOSYNTHESIS PROTEIN NIFB-RELATED"/>
    <property type="match status" value="1"/>
</dbReference>
<keyword evidence="9" id="KW-1185">Reference proteome</keyword>
<dbReference type="InterPro" id="IPR023885">
    <property type="entry name" value="4Fe4S-binding_SPASM_dom"/>
</dbReference>
<dbReference type="SFLD" id="SFLDS00029">
    <property type="entry name" value="Radical_SAM"/>
    <property type="match status" value="1"/>
</dbReference>
<dbReference type="EMBL" id="JACSPQ010000009">
    <property type="protein sequence ID" value="MBD8002338.1"/>
    <property type="molecule type" value="Genomic_DNA"/>
</dbReference>
<reference evidence="8 9" key="1">
    <citation type="submission" date="2020-08" db="EMBL/GenBank/DDBJ databases">
        <title>A Genomic Blueprint of the Chicken Gut Microbiome.</title>
        <authorList>
            <person name="Gilroy R."/>
            <person name="Ravi A."/>
            <person name="Getino M."/>
            <person name="Pursley I."/>
            <person name="Horton D.L."/>
            <person name="Alikhan N.-F."/>
            <person name="Baker D."/>
            <person name="Gharbi K."/>
            <person name="Hall N."/>
            <person name="Watson M."/>
            <person name="Adriaenssens E.M."/>
            <person name="Foster-Nyarko E."/>
            <person name="Jarju S."/>
            <person name="Secka A."/>
            <person name="Antonio M."/>
            <person name="Oren A."/>
            <person name="Chaudhuri R."/>
            <person name="La Ragione R.M."/>
            <person name="Hildebrand F."/>
            <person name="Pallen M.J."/>
        </authorList>
    </citation>
    <scope>NUCLEOTIDE SEQUENCE [LARGE SCALE GENOMIC DNA]</scope>
    <source>
        <strain evidence="8 9">Sa1YUN3</strain>
    </source>
</reference>
<evidence type="ECO:0000256" key="6">
    <source>
        <dbReference type="ARBA" id="ARBA00023014"/>
    </source>
</evidence>
<dbReference type="InterPro" id="IPR013785">
    <property type="entry name" value="Aldolase_TIM"/>
</dbReference>
<evidence type="ECO:0000256" key="2">
    <source>
        <dbReference type="ARBA" id="ARBA00022485"/>
    </source>
</evidence>
<comment type="caution">
    <text evidence="8">The sequence shown here is derived from an EMBL/GenBank/DDBJ whole genome shotgun (WGS) entry which is preliminary data.</text>
</comment>
<proteinExistence type="predicted"/>
<evidence type="ECO:0000259" key="7">
    <source>
        <dbReference type="Pfam" id="PF04055"/>
    </source>
</evidence>
<gene>
    <name evidence="8" type="ORF">H9626_08960</name>
</gene>
<keyword evidence="5" id="KW-0408">Iron</keyword>
<name>A0ABR8VC37_9BACT</name>
<dbReference type="NCBIfam" id="TIGR04085">
    <property type="entry name" value="rSAM_more_4Fe4S"/>
    <property type="match status" value="1"/>
</dbReference>
<dbReference type="InterPro" id="IPR007197">
    <property type="entry name" value="rSAM"/>
</dbReference>
<keyword evidence="3" id="KW-0949">S-adenosyl-L-methionine</keyword>
<feature type="domain" description="Radical SAM core" evidence="7">
    <location>
        <begin position="99"/>
        <end position="263"/>
    </location>
</feature>
<organism evidence="8 9">
    <name type="scientific">Phocaeicola faecium</name>
    <dbReference type="NCBI Taxonomy" id="2762213"/>
    <lineage>
        <taxon>Bacteria</taxon>
        <taxon>Pseudomonadati</taxon>
        <taxon>Bacteroidota</taxon>
        <taxon>Bacteroidia</taxon>
        <taxon>Bacteroidales</taxon>
        <taxon>Bacteroidaceae</taxon>
        <taxon>Phocaeicola</taxon>
    </lineage>
</organism>
<evidence type="ECO:0000256" key="4">
    <source>
        <dbReference type="ARBA" id="ARBA00022723"/>
    </source>
</evidence>
<evidence type="ECO:0000256" key="5">
    <source>
        <dbReference type="ARBA" id="ARBA00023004"/>
    </source>
</evidence>
<sequence>MKWSQFNFLFYSKKIGYYLHNTRMLSLIKLDKESYDKLLKIRKNPDRAKFLLSETDYTYFVNAKVLVSEQEDSNYIEKMEYKKRKDSFASTSLGLVLCPTLACNFACPYCYEKKLPTNVMSEVVQSQLVNFINKYVGKCKSITLDWHGGEPLLAFETIKQIYSKFESESKLPISSSSMVSNGYLLNEDICSYLASKKLNYLQITIDGNKFTHNKTRVLKNGGSSFEKIVENIDMALELMPNCCIGVRTNIGLLNKDEYVDLYNELSERWKDKNCSIYHSFIVDNSYYSNCNKQCSQELSTKEKNDFMVNLAQNGIVKKKFIYPQRDCSLYTCTNNNSFVIDPLGYLYKCWADVGIHERSVGNLVNGITNYDIFSRFMVGSDKFADANCRKCTYLPICNGGCNLSRVRSLERKVPYNNCSIDSEGLTKYLETFLEMR</sequence>
<evidence type="ECO:0000313" key="9">
    <source>
        <dbReference type="Proteomes" id="UP000616346"/>
    </source>
</evidence>
<evidence type="ECO:0000256" key="3">
    <source>
        <dbReference type="ARBA" id="ARBA00022691"/>
    </source>
</evidence>
<dbReference type="SUPFAM" id="SSF102114">
    <property type="entry name" value="Radical SAM enzymes"/>
    <property type="match status" value="1"/>
</dbReference>
<dbReference type="Proteomes" id="UP000616346">
    <property type="component" value="Unassembled WGS sequence"/>
</dbReference>
<dbReference type="Gene3D" id="3.20.20.70">
    <property type="entry name" value="Aldolase class I"/>
    <property type="match status" value="1"/>
</dbReference>
<keyword evidence="4" id="KW-0479">Metal-binding</keyword>
<dbReference type="SFLD" id="SFLDG01067">
    <property type="entry name" value="SPASM/twitch_domain_containing"/>
    <property type="match status" value="1"/>
</dbReference>
<comment type="cofactor">
    <cofactor evidence="1">
        <name>[4Fe-4S] cluster</name>
        <dbReference type="ChEBI" id="CHEBI:49883"/>
    </cofactor>
</comment>